<reference evidence="1 2" key="1">
    <citation type="journal article" date="2021" name="Elife">
        <title>Chloroplast acquisition without the gene transfer in kleptoplastic sea slugs, Plakobranchus ocellatus.</title>
        <authorList>
            <person name="Maeda T."/>
            <person name="Takahashi S."/>
            <person name="Yoshida T."/>
            <person name="Shimamura S."/>
            <person name="Takaki Y."/>
            <person name="Nagai Y."/>
            <person name="Toyoda A."/>
            <person name="Suzuki Y."/>
            <person name="Arimoto A."/>
            <person name="Ishii H."/>
            <person name="Satoh N."/>
            <person name="Nishiyama T."/>
            <person name="Hasebe M."/>
            <person name="Maruyama T."/>
            <person name="Minagawa J."/>
            <person name="Obokata J."/>
            <person name="Shigenobu S."/>
        </authorList>
    </citation>
    <scope>NUCLEOTIDE SEQUENCE [LARGE SCALE GENOMIC DNA]</scope>
</reference>
<keyword evidence="2" id="KW-1185">Reference proteome</keyword>
<dbReference type="AlphaFoldDB" id="A0AAV4D3G5"/>
<comment type="caution">
    <text evidence="1">The sequence shown here is derived from an EMBL/GenBank/DDBJ whole genome shotgun (WGS) entry which is preliminary data.</text>
</comment>
<dbReference type="EMBL" id="BLXT01007347">
    <property type="protein sequence ID" value="GFO38680.1"/>
    <property type="molecule type" value="Genomic_DNA"/>
</dbReference>
<dbReference type="Proteomes" id="UP000735302">
    <property type="component" value="Unassembled WGS sequence"/>
</dbReference>
<proteinExistence type="predicted"/>
<gene>
    <name evidence="1" type="ORF">PoB_006518500</name>
</gene>
<sequence>MLYRENRPWLVCHLPQLRLLAVEARLELETPRSENSEIFTSYRLVTEKWRGGFLFLACNIIIIDTSRFLLTSSRYWPQAFRDVLTEIDCTAAQKGSRCM</sequence>
<accession>A0AAV4D3G5</accession>
<evidence type="ECO:0000313" key="2">
    <source>
        <dbReference type="Proteomes" id="UP000735302"/>
    </source>
</evidence>
<protein>
    <submittedName>
        <fullName evidence="1">Uncharacterized protein</fullName>
    </submittedName>
</protein>
<organism evidence="1 2">
    <name type="scientific">Plakobranchus ocellatus</name>
    <dbReference type="NCBI Taxonomy" id="259542"/>
    <lineage>
        <taxon>Eukaryota</taxon>
        <taxon>Metazoa</taxon>
        <taxon>Spiralia</taxon>
        <taxon>Lophotrochozoa</taxon>
        <taxon>Mollusca</taxon>
        <taxon>Gastropoda</taxon>
        <taxon>Heterobranchia</taxon>
        <taxon>Euthyneura</taxon>
        <taxon>Panpulmonata</taxon>
        <taxon>Sacoglossa</taxon>
        <taxon>Placobranchoidea</taxon>
        <taxon>Plakobranchidae</taxon>
        <taxon>Plakobranchus</taxon>
    </lineage>
</organism>
<name>A0AAV4D3G5_9GAST</name>
<evidence type="ECO:0000313" key="1">
    <source>
        <dbReference type="EMBL" id="GFO38680.1"/>
    </source>
</evidence>